<dbReference type="SUPFAM" id="SSF51556">
    <property type="entry name" value="Metallo-dependent hydrolases"/>
    <property type="match status" value="1"/>
</dbReference>
<dbReference type="Proteomes" id="UP000008550">
    <property type="component" value="Chromosome"/>
</dbReference>
<keyword evidence="4" id="KW-1185">Reference proteome</keyword>
<dbReference type="Gene3D" id="3.30.1490.130">
    <property type="entry name" value="D-aminoacylase. Domain 3"/>
    <property type="match status" value="1"/>
</dbReference>
<evidence type="ECO:0000256" key="1">
    <source>
        <dbReference type="SAM" id="MobiDB-lite"/>
    </source>
</evidence>
<dbReference type="InterPro" id="IPR032466">
    <property type="entry name" value="Metal_Hydrolase"/>
</dbReference>
<evidence type="ECO:0000313" key="4">
    <source>
        <dbReference type="Proteomes" id="UP000008550"/>
    </source>
</evidence>
<dbReference type="SUPFAM" id="SSF51338">
    <property type="entry name" value="Composite domain of metallo-dependent hydrolases"/>
    <property type="match status" value="1"/>
</dbReference>
<dbReference type="Pfam" id="PF07969">
    <property type="entry name" value="Amidohydro_3"/>
    <property type="match status" value="1"/>
</dbReference>
<dbReference type="AlphaFoldDB" id="B0TDG9"/>
<organism evidence="3 4">
    <name type="scientific">Heliobacterium modesticaldum (strain ATCC 51547 / Ice1)</name>
    <dbReference type="NCBI Taxonomy" id="498761"/>
    <lineage>
        <taxon>Bacteria</taxon>
        <taxon>Bacillati</taxon>
        <taxon>Bacillota</taxon>
        <taxon>Clostridia</taxon>
        <taxon>Eubacteriales</taxon>
        <taxon>Heliobacteriaceae</taxon>
        <taxon>Heliomicrobium</taxon>
    </lineage>
</organism>
<dbReference type="KEGG" id="hmo:HM1_2985"/>
<dbReference type="HOGENOM" id="CLU_016107_2_1_9"/>
<feature type="compositionally biased region" description="Pro residues" evidence="1">
    <location>
        <begin position="529"/>
        <end position="542"/>
    </location>
</feature>
<dbReference type="InterPro" id="IPR011059">
    <property type="entry name" value="Metal-dep_hydrolase_composite"/>
</dbReference>
<protein>
    <submittedName>
        <fullName evidence="3">N-acyl-d-aspartate/d-glutamate deacylase, putative</fullName>
    </submittedName>
</protein>
<evidence type="ECO:0000259" key="2">
    <source>
        <dbReference type="Pfam" id="PF07969"/>
    </source>
</evidence>
<evidence type="ECO:0000313" key="3">
    <source>
        <dbReference type="EMBL" id="ABZ85494.1"/>
    </source>
</evidence>
<proteinExistence type="predicted"/>
<accession>B0TDG9</accession>
<name>B0TDG9_HELMI</name>
<feature type="region of interest" description="Disordered" evidence="1">
    <location>
        <begin position="523"/>
        <end position="551"/>
    </location>
</feature>
<dbReference type="InterPro" id="IPR023100">
    <property type="entry name" value="D-aminoacylase_insert_dom_sf"/>
</dbReference>
<dbReference type="PANTHER" id="PTHR11647">
    <property type="entry name" value="HYDRANTOINASE/DIHYDROPYRIMIDINASE FAMILY MEMBER"/>
    <property type="match status" value="1"/>
</dbReference>
<dbReference type="GO" id="GO:0005829">
    <property type="term" value="C:cytosol"/>
    <property type="evidence" value="ECO:0007669"/>
    <property type="project" value="TreeGrafter"/>
</dbReference>
<dbReference type="InterPro" id="IPR013108">
    <property type="entry name" value="Amidohydro_3"/>
</dbReference>
<dbReference type="GO" id="GO:0016811">
    <property type="term" value="F:hydrolase activity, acting on carbon-nitrogen (but not peptide) bonds, in linear amides"/>
    <property type="evidence" value="ECO:0007669"/>
    <property type="project" value="InterPro"/>
</dbReference>
<gene>
    <name evidence="3" type="primary">dan</name>
    <name evidence="3" type="ORF">HM1_2985</name>
</gene>
<sequence length="551" mass="59600">MDWMNRVLAIVGGLIALFAAVFAGIYFGLGYLEKEGIELVDRPLHYDYVLKNGTIVDGTGKKSYQADIGIKKGKIAFIGIIQPPAKVKVIDASGLLILPGFVDLHSRLDGTLDGPDAFDGLIKQGITTILSGYGEIAQDDVTLHLKQASKSGLPVNYALLAGHQGLFKLLKAEENTDAVMAEEPPLEFGQIPPPPPPVTEKPKPAVEDLVLELQTSLEQGAFGLSIDFDDELGRQLTFDEIRQLAKALEERGAILSLTLPATSADPAVLLKRVIDLHRETKVRILMAPWGYLGNAPDARIADMEQDLQAGYLSSRNIYTTLYPSNRQPAGVRQTLQRAVALYPPEMIEIAEAGGQNSPTVVGKTLQEIAQERGIAPAEAARQMSSAGLVRIILRTTTLERIDRLAGAPFVALTVDSGMGSAAQYSPDALKEFLGRTVRDQNKISWEEAALKLSGRPSALLGIEDRGTVEKGKWADLVLIDPKLLPPSTEKKNGIRYVFVNGALAFSKGKILQEGQGKGQLLRFKSKPLMPEPAPAKAPPVPGPTEEEEEEE</sequence>
<dbReference type="STRING" id="498761.HM1_2985"/>
<dbReference type="Gene3D" id="2.30.40.10">
    <property type="entry name" value="Urease, subunit C, domain 1"/>
    <property type="match status" value="1"/>
</dbReference>
<dbReference type="GO" id="GO:0016812">
    <property type="term" value="F:hydrolase activity, acting on carbon-nitrogen (but not peptide) bonds, in cyclic amides"/>
    <property type="evidence" value="ECO:0007669"/>
    <property type="project" value="TreeGrafter"/>
</dbReference>
<feature type="domain" description="Amidohydrolase 3" evidence="2">
    <location>
        <begin position="435"/>
        <end position="503"/>
    </location>
</feature>
<reference evidence="3 4" key="1">
    <citation type="journal article" date="2008" name="J. Bacteriol.">
        <title>The genome of Heliobacterium modesticaldum, a phototrophic representative of the Firmicutes containing the simplest photosynthetic apparatus.</title>
        <authorList>
            <person name="Sattley W.M."/>
            <person name="Madigan M.T."/>
            <person name="Swingley W.D."/>
            <person name="Cheung P.C."/>
            <person name="Clocksin K.M."/>
            <person name="Conrad A.L."/>
            <person name="Dejesa L.C."/>
            <person name="Honchak B.M."/>
            <person name="Jung D.O."/>
            <person name="Karbach L.E."/>
            <person name="Kurdoglu A."/>
            <person name="Lahiri S."/>
            <person name="Mastrian S.D."/>
            <person name="Page L.E."/>
            <person name="Taylor H.L."/>
            <person name="Wang Z.T."/>
            <person name="Raymond J."/>
            <person name="Chen M."/>
            <person name="Blankenship R.E."/>
            <person name="Touchman J.W."/>
        </authorList>
    </citation>
    <scope>NUCLEOTIDE SEQUENCE [LARGE SCALE GENOMIC DNA]</scope>
    <source>
        <strain evidence="4">ATCC 51547 / Ice1</strain>
    </source>
</reference>
<dbReference type="PANTHER" id="PTHR11647:SF1">
    <property type="entry name" value="COLLAPSIN RESPONSE MEDIATOR PROTEIN"/>
    <property type="match status" value="1"/>
</dbReference>
<dbReference type="EMBL" id="CP000930">
    <property type="protein sequence ID" value="ABZ85494.1"/>
    <property type="molecule type" value="Genomic_DNA"/>
</dbReference>
<dbReference type="InterPro" id="IPR050378">
    <property type="entry name" value="Metallo-dep_Hydrolases_sf"/>
</dbReference>
<dbReference type="eggNOG" id="COG3653">
    <property type="taxonomic scope" value="Bacteria"/>
</dbReference>
<dbReference type="Gene3D" id="3.20.20.140">
    <property type="entry name" value="Metal-dependent hydrolases"/>
    <property type="match status" value="1"/>
</dbReference>